<sequence>MGLGLKNCLRRDLNGIIESNQSH</sequence>
<dbReference type="EMBL" id="GGEC01073374">
    <property type="protein sequence ID" value="MBX53858.1"/>
    <property type="molecule type" value="Transcribed_RNA"/>
</dbReference>
<evidence type="ECO:0000313" key="1">
    <source>
        <dbReference type="EMBL" id="MBX53858.1"/>
    </source>
</evidence>
<dbReference type="AlphaFoldDB" id="A0A2P2PGH5"/>
<proteinExistence type="predicted"/>
<accession>A0A2P2PGH5</accession>
<protein>
    <submittedName>
        <fullName evidence="1">Uncharacterized protein</fullName>
    </submittedName>
</protein>
<reference evidence="1" key="1">
    <citation type="submission" date="2018-02" db="EMBL/GenBank/DDBJ databases">
        <title>Rhizophora mucronata_Transcriptome.</title>
        <authorList>
            <person name="Meera S.P."/>
            <person name="Sreeshan A."/>
            <person name="Augustine A."/>
        </authorList>
    </citation>
    <scope>NUCLEOTIDE SEQUENCE</scope>
    <source>
        <tissue evidence="1">Leaf</tissue>
    </source>
</reference>
<name>A0A2P2PGH5_RHIMU</name>
<organism evidence="1">
    <name type="scientific">Rhizophora mucronata</name>
    <name type="common">Asiatic mangrove</name>
    <dbReference type="NCBI Taxonomy" id="61149"/>
    <lineage>
        <taxon>Eukaryota</taxon>
        <taxon>Viridiplantae</taxon>
        <taxon>Streptophyta</taxon>
        <taxon>Embryophyta</taxon>
        <taxon>Tracheophyta</taxon>
        <taxon>Spermatophyta</taxon>
        <taxon>Magnoliopsida</taxon>
        <taxon>eudicotyledons</taxon>
        <taxon>Gunneridae</taxon>
        <taxon>Pentapetalae</taxon>
        <taxon>rosids</taxon>
        <taxon>fabids</taxon>
        <taxon>Malpighiales</taxon>
        <taxon>Rhizophoraceae</taxon>
        <taxon>Rhizophora</taxon>
    </lineage>
</organism>